<dbReference type="SMART" id="SM00186">
    <property type="entry name" value="FBG"/>
    <property type="match status" value="1"/>
</dbReference>
<dbReference type="AlphaFoldDB" id="A7SCM9"/>
<dbReference type="PANTHER" id="PTHR19143">
    <property type="entry name" value="FIBRINOGEN/TENASCIN/ANGIOPOEITIN"/>
    <property type="match status" value="1"/>
</dbReference>
<gene>
    <name evidence="3" type="ORF">NEMVEDRAFT_v1g113476</name>
</gene>
<dbReference type="KEGG" id="nve:5510114"/>
<name>A7SCM9_NEMVE</name>
<protein>
    <recommendedName>
        <fullName evidence="2">Fibrinogen C-terminal domain-containing protein</fullName>
    </recommendedName>
</protein>
<organism evidence="3 4">
    <name type="scientific">Nematostella vectensis</name>
    <name type="common">Starlet sea anemone</name>
    <dbReference type="NCBI Taxonomy" id="45351"/>
    <lineage>
        <taxon>Eukaryota</taxon>
        <taxon>Metazoa</taxon>
        <taxon>Cnidaria</taxon>
        <taxon>Anthozoa</taxon>
        <taxon>Hexacorallia</taxon>
        <taxon>Actiniaria</taxon>
        <taxon>Edwardsiidae</taxon>
        <taxon>Nematostella</taxon>
    </lineage>
</organism>
<dbReference type="PROSITE" id="PS00514">
    <property type="entry name" value="FIBRINOGEN_C_1"/>
    <property type="match status" value="1"/>
</dbReference>
<dbReference type="PROSITE" id="PS51406">
    <property type="entry name" value="FIBRINOGEN_C_2"/>
    <property type="match status" value="1"/>
</dbReference>
<evidence type="ECO:0000259" key="2">
    <source>
        <dbReference type="PROSITE" id="PS51406"/>
    </source>
</evidence>
<dbReference type="STRING" id="45351.A7SCM9"/>
<accession>A7SCM9</accession>
<dbReference type="InParanoid" id="A7SCM9"/>
<dbReference type="PhylomeDB" id="A7SCM9"/>
<keyword evidence="1" id="KW-1015">Disulfide bond</keyword>
<dbReference type="InterPro" id="IPR002181">
    <property type="entry name" value="Fibrinogen_a/b/g_C_dom"/>
</dbReference>
<dbReference type="Proteomes" id="UP000001593">
    <property type="component" value="Unassembled WGS sequence"/>
</dbReference>
<evidence type="ECO:0000256" key="1">
    <source>
        <dbReference type="ARBA" id="ARBA00023157"/>
    </source>
</evidence>
<keyword evidence="4" id="KW-1185">Reference proteome</keyword>
<dbReference type="GO" id="GO:0005615">
    <property type="term" value="C:extracellular space"/>
    <property type="evidence" value="ECO:0000318"/>
    <property type="project" value="GO_Central"/>
</dbReference>
<dbReference type="PANTHER" id="PTHR19143:SF338">
    <property type="entry name" value="FIBRINOGEN GAMMA CHAIN"/>
    <property type="match status" value="1"/>
</dbReference>
<dbReference type="InterPro" id="IPR020837">
    <property type="entry name" value="Fibrinogen_CS"/>
</dbReference>
<feature type="domain" description="Fibrinogen C-terminal" evidence="2">
    <location>
        <begin position="1"/>
        <end position="184"/>
    </location>
</feature>
<sequence>MQVYCQIDKSIPKGWLVFQRRLDGSVDFKRDWATYKTGFGNLSGEFWMGLEKIHQLSYQEPMELRVELEDWDGNMRYAEYSGFYVDTEAANYRLIFFGYSAGDAGDSLKAHNGIAFATIDRDDSAKCANTVKSGWWFMGCHFANLNGLYNVGGTCARLKGINWDTWRGLRYSYKKARMMMVPTG</sequence>
<proteinExistence type="predicted"/>
<evidence type="ECO:0000313" key="4">
    <source>
        <dbReference type="Proteomes" id="UP000001593"/>
    </source>
</evidence>
<evidence type="ECO:0000313" key="3">
    <source>
        <dbReference type="EMBL" id="EDO38548.1"/>
    </source>
</evidence>
<dbReference type="InterPro" id="IPR014716">
    <property type="entry name" value="Fibrinogen_a/b/g_C_1"/>
</dbReference>
<dbReference type="CDD" id="cd00087">
    <property type="entry name" value="FReD"/>
    <property type="match status" value="1"/>
</dbReference>
<dbReference type="InterPro" id="IPR036056">
    <property type="entry name" value="Fibrinogen-like_C"/>
</dbReference>
<dbReference type="SUPFAM" id="SSF56496">
    <property type="entry name" value="Fibrinogen C-terminal domain-like"/>
    <property type="match status" value="1"/>
</dbReference>
<dbReference type="OMA" id="NCANERA"/>
<reference evidence="3 4" key="1">
    <citation type="journal article" date="2007" name="Science">
        <title>Sea anemone genome reveals ancestral eumetazoan gene repertoire and genomic organization.</title>
        <authorList>
            <person name="Putnam N.H."/>
            <person name="Srivastava M."/>
            <person name="Hellsten U."/>
            <person name="Dirks B."/>
            <person name="Chapman J."/>
            <person name="Salamov A."/>
            <person name="Terry A."/>
            <person name="Shapiro H."/>
            <person name="Lindquist E."/>
            <person name="Kapitonov V.V."/>
            <person name="Jurka J."/>
            <person name="Genikhovich G."/>
            <person name="Grigoriev I.V."/>
            <person name="Lucas S.M."/>
            <person name="Steele R.E."/>
            <person name="Finnerty J.R."/>
            <person name="Technau U."/>
            <person name="Martindale M.Q."/>
            <person name="Rokhsar D.S."/>
        </authorList>
    </citation>
    <scope>NUCLEOTIDE SEQUENCE [LARGE SCALE GENOMIC DNA]</scope>
    <source>
        <strain evidence="4">CH2 X CH6</strain>
    </source>
</reference>
<dbReference type="eggNOG" id="KOG2579">
    <property type="taxonomic scope" value="Eukaryota"/>
</dbReference>
<dbReference type="EMBL" id="DS469624">
    <property type="protein sequence ID" value="EDO38548.1"/>
    <property type="molecule type" value="Genomic_DNA"/>
</dbReference>
<dbReference type="HOGENOM" id="CLU_038628_6_2_1"/>
<dbReference type="Pfam" id="PF00147">
    <property type="entry name" value="Fibrinogen_C"/>
    <property type="match status" value="1"/>
</dbReference>
<dbReference type="InterPro" id="IPR050373">
    <property type="entry name" value="Fibrinogen_C-term_domain"/>
</dbReference>
<dbReference type="Gene3D" id="3.90.215.10">
    <property type="entry name" value="Gamma Fibrinogen, chain A, domain 1"/>
    <property type="match status" value="1"/>
</dbReference>